<keyword evidence="2" id="KW-1185">Reference proteome</keyword>
<proteinExistence type="predicted"/>
<organism evidence="1 2">
    <name type="scientific">Bradyrhizobium manausense</name>
    <dbReference type="NCBI Taxonomy" id="989370"/>
    <lineage>
        <taxon>Bacteria</taxon>
        <taxon>Pseudomonadati</taxon>
        <taxon>Pseudomonadota</taxon>
        <taxon>Alphaproteobacteria</taxon>
        <taxon>Hyphomicrobiales</taxon>
        <taxon>Nitrobacteraceae</taxon>
        <taxon>Bradyrhizobium</taxon>
    </lineage>
</organism>
<dbReference type="OrthoDB" id="8264876at2"/>
<reference evidence="1 2" key="1">
    <citation type="submission" date="2015-09" db="EMBL/GenBank/DDBJ databases">
        <title>Draft Genome Sequence of Bradyrhizobium manausense Strain BR 3351T, a Novel Symbiotic Nitrogen-Fixing Alphaproteobacterium Isolated from Brazilian Amazon Rain Forest.</title>
        <authorList>
            <person name="De Araujo J.L."/>
            <person name="Zilli J.E."/>
        </authorList>
    </citation>
    <scope>NUCLEOTIDE SEQUENCE [LARGE SCALE GENOMIC DNA]</scope>
    <source>
        <strain evidence="1 2">BR3351</strain>
    </source>
</reference>
<evidence type="ECO:0000313" key="1">
    <source>
        <dbReference type="EMBL" id="KRQ03344.1"/>
    </source>
</evidence>
<gene>
    <name evidence="1" type="ORF">AOQ71_31975</name>
</gene>
<comment type="caution">
    <text evidence="1">The sequence shown here is derived from an EMBL/GenBank/DDBJ whole genome shotgun (WGS) entry which is preliminary data.</text>
</comment>
<dbReference type="RefSeq" id="WP_057755543.1">
    <property type="nucleotide sequence ID" value="NZ_LJYG01000108.1"/>
</dbReference>
<dbReference type="Proteomes" id="UP000051936">
    <property type="component" value="Unassembled WGS sequence"/>
</dbReference>
<name>A0A0R3D0H1_9BRAD</name>
<evidence type="ECO:0000313" key="2">
    <source>
        <dbReference type="Proteomes" id="UP000051936"/>
    </source>
</evidence>
<sequence>MTKKTHVEVKAPEIDVRNLADYMAASERKRRSIIEGCKFRPIARLLQHREARITVASALRKHETDPQVLKDKAESIRNKIATDDFDALTNETNADYVKQFSSVLAKVELPEAEILPGKSFPVIPVNGVNIRFSPDLLLRRKTKTNKLKRGAVMLRYAKGKGLSEATAGWQSAAILGMLGEHADEDGAEPEKALCVTIDCHTGETYPALGAAVSMFANMKAACQSIAERWPNIPPPDGAVL</sequence>
<dbReference type="EMBL" id="LJYG01000108">
    <property type="protein sequence ID" value="KRQ03344.1"/>
    <property type="molecule type" value="Genomic_DNA"/>
</dbReference>
<dbReference type="AlphaFoldDB" id="A0A0R3D0H1"/>
<protein>
    <submittedName>
        <fullName evidence="1">Uncharacterized protein</fullName>
    </submittedName>
</protein>
<accession>A0A0R3D0H1</accession>